<dbReference type="GO" id="GO:0046872">
    <property type="term" value="F:metal ion binding"/>
    <property type="evidence" value="ECO:0007669"/>
    <property type="project" value="UniProtKB-KW"/>
</dbReference>
<dbReference type="InterPro" id="IPR018228">
    <property type="entry name" value="DNase_TatD-rel_CS"/>
</dbReference>
<dbReference type="EMBL" id="LBPX01000057">
    <property type="protein sequence ID" value="KKP65343.1"/>
    <property type="molecule type" value="Genomic_DNA"/>
</dbReference>
<feature type="binding site" evidence="2">
    <location>
        <position position="258"/>
    </location>
    <ligand>
        <name>a divalent metal cation</name>
        <dbReference type="ChEBI" id="CHEBI:60240"/>
        <label>1</label>
    </ligand>
</feature>
<keyword evidence="2" id="KW-0479">Metal-binding</keyword>
<dbReference type="PANTHER" id="PTHR46124">
    <property type="entry name" value="D-AMINOACYL-TRNA DEACYLASE"/>
    <property type="match status" value="1"/>
</dbReference>
<evidence type="ECO:0000313" key="3">
    <source>
        <dbReference type="EMBL" id="KKP65343.1"/>
    </source>
</evidence>
<feature type="binding site" evidence="2">
    <location>
        <position position="5"/>
    </location>
    <ligand>
        <name>a divalent metal cation</name>
        <dbReference type="ChEBI" id="CHEBI:60240"/>
        <label>1</label>
    </ligand>
</feature>
<keyword evidence="1" id="KW-0378">Hydrolase</keyword>
<dbReference type="InterPro" id="IPR001130">
    <property type="entry name" value="TatD-like"/>
</dbReference>
<feature type="binding site" evidence="2">
    <location>
        <position position="165"/>
    </location>
    <ligand>
        <name>a divalent metal cation</name>
        <dbReference type="ChEBI" id="CHEBI:60240"/>
        <label>2</label>
    </ligand>
</feature>
<proteinExistence type="predicted"/>
<evidence type="ECO:0000256" key="1">
    <source>
        <dbReference type="ARBA" id="ARBA00022801"/>
    </source>
</evidence>
<dbReference type="InterPro" id="IPR032466">
    <property type="entry name" value="Metal_Hydrolase"/>
</dbReference>
<dbReference type="CDD" id="cd01310">
    <property type="entry name" value="TatD_DNAse"/>
    <property type="match status" value="1"/>
</dbReference>
<name>A0A0G0B7H7_9BACT</name>
<dbReference type="Gene3D" id="3.20.20.140">
    <property type="entry name" value="Metal-dependent hydrolases"/>
    <property type="match status" value="1"/>
</dbReference>
<dbReference type="AlphaFoldDB" id="A0A0G0B7H7"/>
<sequence>MFDTHCHLNFKSFNGQVDEVIRRAYDAGVGHIVVPGTDVETSIKAIEIAEKHDNIYAAVGIHPHHVLLGIETGYEDRNRKLDKSNFNFQPPNLLPNLPSNLSEIEKLLSNPKVFAVGEVGLDRHQYQKTKYKDYKVDKEFINLQKELLIEQIKLAQKYKKTLIFHNREAQLRQGFDGQAKKDILEILTSHQPLITNYQSVFHCCEPDLELLEFAKNHKMFIGVDGDVTYWDKKLYGFALSKQEFIKQVPLEMLVLETDSPFLTPKIDMKRSHHSYNEPKNIKIIAEFIAELKNVSVEKVAKITTENAKKLFNI</sequence>
<protein>
    <submittedName>
        <fullName evidence="3">TatD family deoxyribonuclease</fullName>
    </submittedName>
</protein>
<dbReference type="Pfam" id="PF01026">
    <property type="entry name" value="TatD_DNase"/>
    <property type="match status" value="1"/>
</dbReference>
<reference evidence="3 4" key="1">
    <citation type="journal article" date="2015" name="Nature">
        <title>rRNA introns, odd ribosomes, and small enigmatic genomes across a large radiation of phyla.</title>
        <authorList>
            <person name="Brown C.T."/>
            <person name="Hug L.A."/>
            <person name="Thomas B.C."/>
            <person name="Sharon I."/>
            <person name="Castelle C.J."/>
            <person name="Singh A."/>
            <person name="Wilkins M.J."/>
            <person name="Williams K.H."/>
            <person name="Banfield J.F."/>
        </authorList>
    </citation>
    <scope>NUCLEOTIDE SEQUENCE [LARGE SCALE GENOMIC DNA]</scope>
</reference>
<feature type="binding site" evidence="2">
    <location>
        <position position="202"/>
    </location>
    <ligand>
        <name>a divalent metal cation</name>
        <dbReference type="ChEBI" id="CHEBI:60240"/>
        <label>2</label>
    </ligand>
</feature>
<dbReference type="PROSITE" id="PS01137">
    <property type="entry name" value="TATD_1"/>
    <property type="match status" value="1"/>
</dbReference>
<accession>A0A0G0B7H7</accession>
<dbReference type="SUPFAM" id="SSF51556">
    <property type="entry name" value="Metallo-dependent hydrolases"/>
    <property type="match status" value="1"/>
</dbReference>
<dbReference type="PANTHER" id="PTHR46124:SF2">
    <property type="entry name" value="D-AMINOACYL-TRNA DEACYLASE"/>
    <property type="match status" value="1"/>
</dbReference>
<dbReference type="PIRSF" id="PIRSF005902">
    <property type="entry name" value="DNase_TatD"/>
    <property type="match status" value="1"/>
</dbReference>
<evidence type="ECO:0000313" key="4">
    <source>
        <dbReference type="Proteomes" id="UP000034127"/>
    </source>
</evidence>
<dbReference type="Proteomes" id="UP000034127">
    <property type="component" value="Unassembled WGS sequence"/>
</dbReference>
<dbReference type="GO" id="GO:0016788">
    <property type="term" value="F:hydrolase activity, acting on ester bonds"/>
    <property type="evidence" value="ECO:0007669"/>
    <property type="project" value="InterPro"/>
</dbReference>
<feature type="binding site" evidence="2">
    <location>
        <position position="118"/>
    </location>
    <ligand>
        <name>a divalent metal cation</name>
        <dbReference type="ChEBI" id="CHEBI:60240"/>
        <label>1</label>
    </ligand>
</feature>
<evidence type="ECO:0000256" key="2">
    <source>
        <dbReference type="PIRSR" id="PIRSR005902-1"/>
    </source>
</evidence>
<feature type="binding site" evidence="2">
    <location>
        <position position="7"/>
    </location>
    <ligand>
        <name>a divalent metal cation</name>
        <dbReference type="ChEBI" id="CHEBI:60240"/>
        <label>1</label>
    </ligand>
</feature>
<gene>
    <name evidence="3" type="ORF">UR63_C0057G0006</name>
</gene>
<organism evidence="3 4">
    <name type="scientific">Candidatus Roizmanbacteria bacterium GW2011_GWC2_35_12</name>
    <dbReference type="NCBI Taxonomy" id="1618485"/>
    <lineage>
        <taxon>Bacteria</taxon>
        <taxon>Candidatus Roizmaniibacteriota</taxon>
    </lineage>
</organism>
<comment type="caution">
    <text evidence="3">The sequence shown here is derived from an EMBL/GenBank/DDBJ whole genome shotgun (WGS) entry which is preliminary data.</text>
</comment>